<dbReference type="GO" id="GO:0005576">
    <property type="term" value="C:extracellular region"/>
    <property type="evidence" value="ECO:0007669"/>
    <property type="project" value="InterPro"/>
</dbReference>
<dbReference type="EMBL" id="CAJOBC010071072">
    <property type="protein sequence ID" value="CAF4242828.1"/>
    <property type="molecule type" value="Genomic_DNA"/>
</dbReference>
<keyword evidence="2 3" id="KW-0802">TPR repeat</keyword>
<feature type="repeat" description="TPR" evidence="3">
    <location>
        <begin position="507"/>
        <end position="540"/>
    </location>
</feature>
<feature type="repeat" description="TPR" evidence="3">
    <location>
        <begin position="717"/>
        <end position="750"/>
    </location>
</feature>
<evidence type="ECO:0000313" key="7">
    <source>
        <dbReference type="Proteomes" id="UP000663829"/>
    </source>
</evidence>
<dbReference type="Proteomes" id="UP000681722">
    <property type="component" value="Unassembled WGS sequence"/>
</dbReference>
<dbReference type="Pfam" id="PF03496">
    <property type="entry name" value="ADPrib_exo_Tox"/>
    <property type="match status" value="1"/>
</dbReference>
<evidence type="ECO:0000256" key="2">
    <source>
        <dbReference type="ARBA" id="ARBA00022803"/>
    </source>
</evidence>
<feature type="repeat" description="TPR" evidence="3">
    <location>
        <begin position="465"/>
        <end position="498"/>
    </location>
</feature>
<protein>
    <recommendedName>
        <fullName evidence="4">ADP ribosyltransferase domain-containing protein</fullName>
    </recommendedName>
</protein>
<gene>
    <name evidence="5" type="ORF">GPM918_LOCUS31469</name>
    <name evidence="6" type="ORF">SRO942_LOCUS32113</name>
</gene>
<dbReference type="SMART" id="SM00028">
    <property type="entry name" value="TPR"/>
    <property type="match status" value="9"/>
</dbReference>
<name>A0A815I4L6_9BILA</name>
<dbReference type="PANTHER" id="PTHR45641:SF19">
    <property type="entry name" value="NEPHROCYSTIN-3"/>
    <property type="match status" value="1"/>
</dbReference>
<dbReference type="Gene3D" id="1.25.40.10">
    <property type="entry name" value="Tetratricopeptide repeat domain"/>
    <property type="match status" value="3"/>
</dbReference>
<accession>A0A815I4L6</accession>
<dbReference type="PROSITE" id="PS50005">
    <property type="entry name" value="TPR"/>
    <property type="match status" value="3"/>
</dbReference>
<reference evidence="5" key="1">
    <citation type="submission" date="2021-02" db="EMBL/GenBank/DDBJ databases">
        <authorList>
            <person name="Nowell W R."/>
        </authorList>
    </citation>
    <scope>NUCLEOTIDE SEQUENCE</scope>
</reference>
<dbReference type="InterPro" id="IPR011990">
    <property type="entry name" value="TPR-like_helical_dom_sf"/>
</dbReference>
<evidence type="ECO:0000256" key="1">
    <source>
        <dbReference type="ARBA" id="ARBA00022737"/>
    </source>
</evidence>
<dbReference type="InterPro" id="IPR003540">
    <property type="entry name" value="ADP-ribosyltransferase"/>
</dbReference>
<evidence type="ECO:0000313" key="6">
    <source>
        <dbReference type="EMBL" id="CAF4242828.1"/>
    </source>
</evidence>
<keyword evidence="1" id="KW-0677">Repeat</keyword>
<dbReference type="SUPFAM" id="SSF56399">
    <property type="entry name" value="ADP-ribosylation"/>
    <property type="match status" value="1"/>
</dbReference>
<sequence length="887" mass="103583">MSSVSVELERFTAGQQKEVDETGNLIRGNKETITLIWFDKNIASNFKDTDLTKRKLREINDYVLFYTDFVECVKYIESVKTASIFLTVSGSDAKILLPKIHHLRQVDSIFIFCIDNTRYEAELSGKNYHKIVGIFVEQTSLTKSILHNIHLVEMQQAVFNLYNENQKSMRDLTKESGSFIWHQLLKEVLQKMPSGDKNAKEEMLEKCRLYYRGNKKELQNIEEFEKSYSVDNAINWYTRDSYVFKLINKALRTEDAQALYTFRFYLVDLRAQLSENHQLILDYHDTLILYRGCKLTQDEIERLKDGIGQLISTNGFLSTSENRDIAEIYAGVGVTHTTFSSGLESAIFEISIDTKKHQTTILADISFYSRFRDESEFLFDLGTVFEIEDLHYEQDKKCWICKMTASEKGFEIAKEYVNFQRNGINDSELDISIIFGNLLYEMGECVKSQQYFDMLLLLHSEKFSIEARCGLGRAYMRQGEYDKALSILQKAYDLCIDNELHADPKLVKILVYMGQSYDIKGDHKTALDCYFKALELAEKIGRKMDIAYVLSKTGFTYYRQGEDDLSLQCFQRSYAFLQGCVPREHIDMADYYNNMMMVFYHKGNYGLAVAYQCKAVEIYNRLSPNNNFSRCAIFNNLGKMYYKQCDYHQALKCLRESLDTARIILKGRDNYINMGAKMNNIGKCLYRQKNYAGALRKYESMMELMKQANVLEHRNLAYTLTNIGEVYLELKNFDLALDFFMGALNMYKRVYNNPEHRDVGKCLNLIGEVYYNKNSSDDDTCFSYYAKALTIWKNVLSSDHPDLALCYKNIALWYLNRQKDYHKATEYCTLSRLLYEQTLKAEHPHLVEVRRVMRSIDDNRWKVIIGNVFDTLKLVLLLLLFSFSCWF</sequence>
<dbReference type="OrthoDB" id="421075at2759"/>
<feature type="domain" description="ADP ribosyltransferase" evidence="4">
    <location>
        <begin position="221"/>
        <end position="395"/>
    </location>
</feature>
<dbReference type="Proteomes" id="UP000663829">
    <property type="component" value="Unassembled WGS sequence"/>
</dbReference>
<proteinExistence type="predicted"/>
<dbReference type="InterPro" id="IPR019734">
    <property type="entry name" value="TPR_rpt"/>
</dbReference>
<dbReference type="PANTHER" id="PTHR45641">
    <property type="entry name" value="TETRATRICOPEPTIDE REPEAT PROTEIN (AFU_ORTHOLOGUE AFUA_6G03870)"/>
    <property type="match status" value="1"/>
</dbReference>
<evidence type="ECO:0000259" key="4">
    <source>
        <dbReference type="Pfam" id="PF03496"/>
    </source>
</evidence>
<dbReference type="EMBL" id="CAJNOQ010015508">
    <property type="protein sequence ID" value="CAF1362836.1"/>
    <property type="molecule type" value="Genomic_DNA"/>
</dbReference>
<dbReference type="SUPFAM" id="SSF48452">
    <property type="entry name" value="TPR-like"/>
    <property type="match status" value="3"/>
</dbReference>
<evidence type="ECO:0000256" key="3">
    <source>
        <dbReference type="PROSITE-ProRule" id="PRU00339"/>
    </source>
</evidence>
<organism evidence="5 7">
    <name type="scientific">Didymodactylos carnosus</name>
    <dbReference type="NCBI Taxonomy" id="1234261"/>
    <lineage>
        <taxon>Eukaryota</taxon>
        <taxon>Metazoa</taxon>
        <taxon>Spiralia</taxon>
        <taxon>Gnathifera</taxon>
        <taxon>Rotifera</taxon>
        <taxon>Eurotatoria</taxon>
        <taxon>Bdelloidea</taxon>
        <taxon>Philodinida</taxon>
        <taxon>Philodinidae</taxon>
        <taxon>Didymodactylos</taxon>
    </lineage>
</organism>
<dbReference type="Gene3D" id="3.90.176.10">
    <property type="entry name" value="Toxin ADP-ribosyltransferase, Chain A, domain 1"/>
    <property type="match status" value="1"/>
</dbReference>
<comment type="caution">
    <text evidence="5">The sequence shown here is derived from an EMBL/GenBank/DDBJ whole genome shotgun (WGS) entry which is preliminary data.</text>
</comment>
<evidence type="ECO:0000313" key="5">
    <source>
        <dbReference type="EMBL" id="CAF1362836.1"/>
    </source>
</evidence>
<dbReference type="AlphaFoldDB" id="A0A815I4L6"/>
<keyword evidence="7" id="KW-1185">Reference proteome</keyword>
<dbReference type="PROSITE" id="PS51996">
    <property type="entry name" value="TR_MART"/>
    <property type="match status" value="1"/>
</dbReference>
<dbReference type="Pfam" id="PF13424">
    <property type="entry name" value="TPR_12"/>
    <property type="match status" value="4"/>
</dbReference>